<dbReference type="InterPro" id="IPR011011">
    <property type="entry name" value="Znf_FYVE_PHD"/>
</dbReference>
<sequence>MGWGRTIYEGVVVVGSLCLLGWAGLWFLNRRLYKEYEEKRALVQIIFSVVFAFSCNLLQLVLFEIIPILSKQARVINWKLDLFCLILLLVFMLPYYHCYLMLKNNAVRNERAALGAVIFLFAFLYAFWRMGIHFPMPSPDKGFFTMPQLVSRIGVIGVTVMAVLSGFGAVNLPFSYLSLFIREIEESEIKSLERQLMQSIETCIAKKKKIILSQIEIDQTQGADEKLSARSLFKRIVGTVVRSVQEDQKVQDIKDMEAEVNALEELSKQMFLEIYELRQAKEAAAYSRTWRGHMQNLLGYACSAYCVYKMIKSLQSVVFKQAGSVDPVTMIIKIFLQFFDIGIDAALLSQYISLLFIGMLVVISVRGFLTNLMKFFFAVSRVGSGSSSNVVLFLSEIMGMYFLSSILLIRKSLATEYRIIITDHIIHLVKLTNILLIETYYLDACIVSKSVKGQYVKIVHQLMVATEECSIHYLLTLAPQLSYGNIEGNILRYRGITQVRKKFSKRSTIQTADMRLESGTCNVCSAPCSSCTYLNHSVMGSKAEESSDENCRLGEANNHYSMDRGNLSSPRNKASESLQHAASETSNILSVNSSQDSISENAQSRQVLSDKYQDSKYLEGHDDNISSISRASDSHLENTSHQRNAERINACSSASVSHVGVEGSVSAPSVDTSGLSEIPSSKDVDTGHSSSKVQSMNGQSQSGKSLSDSASLSRPEGDSSPRIPEKLLECPNENPNSSLNKETASTLVSGEKSVASIAKVSSDVCPKTEADTDNVGDAKDESCKGSVHDGQHEKTEELVKSRFKQELQSEDESDELDAVEHDVKVCDICGDAGREDLLAICSRCSDGAEHTYCMREMLQKVPEGEWLCEECKYIEETENQRLEAEEKIIHKGSLASQVSNKRLSENIEVALSAAKRQALESSTGSPKASSPKRLVPLSRESSFKNLDKGKVKPGHLMPIRNHSGGNDTEVARSPSIGPRSQIPKSTLSKCSSFNNLDSKLRVKVDDVPQKPKWAGEQSSKNMEMPARMTGKSTLFKSSSMGRSSTTAPKVKMLSPKCATAQESKGPKHLKESSSFDRKFPSRTDRPVVSSSIAGSVVSTAKGDQKLTSRGETTKSSAVCNNRELKVNQDGKSNTSYKSMSNVSQKSSEPQVCSEGTSTNIDEAVQDVLPQSRETANQVEKTRGSSNDRVRPGFTNASKNPFCQKCKEYGHVLEFCTAGNTQESGAEVSFSASSSSTEDMHKGNKLKAAIQAALLRRPEIYKKKEVPNQTDGVSASSTKLNCEVISQDQPIVSSSPKNIISAEETREQPEILENCTSESIKCLSDDDLKQANSSPTDFCPQPLKLDSVGLAAGKPVVRDLSNKALAIPIAISKMLVIPEYEYIWQGVFEVHRNGKPPNFCAGVQAHLSSRASPKVREEVNKFLPKVTLNEVSRLNTWPSQFHQVGPREDHIALYFFAKDTESYEKHYKGLVDHMIRSDLALKGTFDGVELLIFPSNQLPENSQRWNMLFFLWGVFRVRRICHSDSTEKNCIPSLNAVPVEKDSTTAVVTMSETRCSEKYIEKTIACEEVCHAGLPSSYIDQPQITPSVNNDINDQTHLGSQVKLERQDSGVDIKSTSMVPIDSALLSHEMKSTSSSLKPSVPEHGQCRDSKSPEAVGTSVNTRTVETKTGFDISVKQEKALLTEFPSVGKQESGTPSSVINHKMSERVKLDKDQQSPNMKQKADDHYIDLEATACDQGKGAESPSIKHKISGRINSDEEGQQRPKRKPKGVYFIDLEATVGDQETDTASNDSKDRISERTNGEEDQQRPKRKQKDYHYIDLEAPVDNHDPDSANSICKDKSLGRMDGEDKQWPKKKQKDYHYIDLEANNEEGVQYVDLSDPVMQAPAVSGQKRYWNEVNGKLEDGGSSSKKLKAGFGGIFGSSSSEGRDSLEIGSSSSVEGKGCKGACEEKIIPGDVGSIERTFFPVGNSQLGLSNSSLKGPLECRDQFHDAIPNLELALRGETIPPPPRPPPAQRMLPFLVGAVDRKNSPDEQEDDDGDAASLSLSLSFPSSNKDPKIHASKAAEVLPDEHRVNSSFLLFGRYTDK</sequence>
<evidence type="ECO:0000256" key="8">
    <source>
        <dbReference type="SAM" id="Coils"/>
    </source>
</evidence>
<feature type="compositionally biased region" description="Basic and acidic residues" evidence="9">
    <location>
        <begin position="1790"/>
        <end position="1807"/>
    </location>
</feature>
<evidence type="ECO:0000259" key="11">
    <source>
        <dbReference type="SMART" id="SM00249"/>
    </source>
</evidence>
<evidence type="ECO:0000256" key="6">
    <source>
        <dbReference type="ARBA" id="ARBA00022989"/>
    </source>
</evidence>
<feature type="region of interest" description="Disordered" evidence="9">
    <location>
        <begin position="1034"/>
        <end position="1156"/>
    </location>
</feature>
<feature type="region of interest" description="Disordered" evidence="9">
    <location>
        <begin position="662"/>
        <end position="741"/>
    </location>
</feature>
<feature type="compositionally biased region" description="Polar residues" evidence="9">
    <location>
        <begin position="669"/>
        <end position="679"/>
    </location>
</feature>
<feature type="region of interest" description="Disordered" evidence="9">
    <location>
        <begin position="1687"/>
        <end position="1722"/>
    </location>
</feature>
<dbReference type="EMBL" id="JASCZI010271942">
    <property type="protein sequence ID" value="MED6218066.1"/>
    <property type="molecule type" value="Genomic_DNA"/>
</dbReference>
<evidence type="ECO:0000313" key="12">
    <source>
        <dbReference type="EMBL" id="MED6218066.1"/>
    </source>
</evidence>
<comment type="subcellular location">
    <subcellularLocation>
        <location evidence="1">Membrane</location>
        <topology evidence="1">Multi-pass membrane protein</topology>
    </subcellularLocation>
</comment>
<reference evidence="12 13" key="1">
    <citation type="journal article" date="2023" name="Plants (Basel)">
        <title>Bridging the Gap: Combining Genomics and Transcriptomics Approaches to Understand Stylosanthes scabra, an Orphan Legume from the Brazilian Caatinga.</title>
        <authorList>
            <person name="Ferreira-Neto J.R.C."/>
            <person name="da Silva M.D."/>
            <person name="Binneck E."/>
            <person name="de Melo N.F."/>
            <person name="da Silva R.H."/>
            <person name="de Melo A.L.T.M."/>
            <person name="Pandolfi V."/>
            <person name="Bustamante F.O."/>
            <person name="Brasileiro-Vidal A.C."/>
            <person name="Benko-Iseppon A.M."/>
        </authorList>
    </citation>
    <scope>NUCLEOTIDE SEQUENCE [LARGE SCALE GENOMIC DNA]</scope>
    <source>
        <tissue evidence="12">Leaves</tissue>
    </source>
</reference>
<feature type="region of interest" description="Disordered" evidence="9">
    <location>
        <begin position="918"/>
        <end position="987"/>
    </location>
</feature>
<evidence type="ECO:0000313" key="13">
    <source>
        <dbReference type="Proteomes" id="UP001341840"/>
    </source>
</evidence>
<feature type="compositionally biased region" description="Low complexity" evidence="9">
    <location>
        <begin position="2042"/>
        <end position="2052"/>
    </location>
</feature>
<evidence type="ECO:0000256" key="7">
    <source>
        <dbReference type="ARBA" id="ARBA00023136"/>
    </source>
</evidence>
<feature type="transmembrane region" description="Helical" evidence="10">
    <location>
        <begin position="351"/>
        <end position="369"/>
    </location>
</feature>
<evidence type="ECO:0000256" key="9">
    <source>
        <dbReference type="SAM" id="MobiDB-lite"/>
    </source>
</evidence>
<feature type="compositionally biased region" description="Low complexity" evidence="9">
    <location>
        <begin position="698"/>
        <end position="713"/>
    </location>
</feature>
<feature type="compositionally biased region" description="Basic and acidic residues" evidence="9">
    <location>
        <begin position="632"/>
        <end position="646"/>
    </location>
</feature>
<dbReference type="Gene3D" id="3.30.40.10">
    <property type="entry name" value="Zinc/RING finger domain, C3HC4 (zinc finger)"/>
    <property type="match status" value="1"/>
</dbReference>
<dbReference type="InterPro" id="IPR001965">
    <property type="entry name" value="Znf_PHD"/>
</dbReference>
<feature type="region of interest" description="Disordered" evidence="9">
    <location>
        <begin position="1735"/>
        <end position="1856"/>
    </location>
</feature>
<feature type="compositionally biased region" description="Basic and acidic residues" evidence="9">
    <location>
        <begin position="1702"/>
        <end position="1713"/>
    </location>
</feature>
<feature type="compositionally biased region" description="Polar residues" evidence="9">
    <location>
        <begin position="687"/>
        <end position="697"/>
    </location>
</feature>
<feature type="compositionally biased region" description="Basic and acidic residues" evidence="9">
    <location>
        <begin position="1814"/>
        <end position="1851"/>
    </location>
</feature>
<dbReference type="InterPro" id="IPR013083">
    <property type="entry name" value="Znf_RING/FYVE/PHD"/>
</dbReference>
<evidence type="ECO:0000256" key="2">
    <source>
        <dbReference type="ARBA" id="ARBA00022692"/>
    </source>
</evidence>
<feature type="compositionally biased region" description="Polar residues" evidence="9">
    <location>
        <begin position="1689"/>
        <end position="1699"/>
    </location>
</feature>
<dbReference type="Pfam" id="PF12537">
    <property type="entry name" value="GPHR_N"/>
    <property type="match status" value="1"/>
</dbReference>
<feature type="transmembrane region" description="Helical" evidence="10">
    <location>
        <begin position="41"/>
        <end position="68"/>
    </location>
</feature>
<feature type="transmembrane region" description="Helical" evidence="10">
    <location>
        <begin position="150"/>
        <end position="172"/>
    </location>
</feature>
<dbReference type="Pfam" id="PF12430">
    <property type="entry name" value="ABA_GPCR"/>
    <property type="match status" value="1"/>
</dbReference>
<feature type="compositionally biased region" description="Low complexity" evidence="9">
    <location>
        <begin position="1087"/>
        <end position="1098"/>
    </location>
</feature>
<dbReference type="PANTHER" id="PTHR15948:SF0">
    <property type="entry name" value="GOLGI PH REGULATOR A-RELATED"/>
    <property type="match status" value="1"/>
</dbReference>
<name>A0ABU6Z8H5_9FABA</name>
<feature type="compositionally biased region" description="Basic and acidic residues" evidence="9">
    <location>
        <begin position="1179"/>
        <end position="1190"/>
    </location>
</feature>
<keyword evidence="5" id="KW-0862">Zinc</keyword>
<evidence type="ECO:0000256" key="3">
    <source>
        <dbReference type="ARBA" id="ARBA00022723"/>
    </source>
</evidence>
<keyword evidence="3" id="KW-0479">Metal-binding</keyword>
<feature type="compositionally biased region" description="Basic and acidic residues" evidence="9">
    <location>
        <begin position="715"/>
        <end position="728"/>
    </location>
</feature>
<feature type="compositionally biased region" description="Basic and acidic residues" evidence="9">
    <location>
        <begin position="611"/>
        <end position="624"/>
    </location>
</feature>
<dbReference type="SUPFAM" id="SSF57903">
    <property type="entry name" value="FYVE/PHD zinc finger"/>
    <property type="match status" value="1"/>
</dbReference>
<feature type="region of interest" description="Disordered" evidence="9">
    <location>
        <begin position="766"/>
        <end position="797"/>
    </location>
</feature>
<feature type="compositionally biased region" description="Basic and acidic residues" evidence="9">
    <location>
        <begin position="1064"/>
        <end position="1085"/>
    </location>
</feature>
<gene>
    <name evidence="12" type="ORF">PIB30_023445</name>
</gene>
<feature type="compositionally biased region" description="Basic and acidic residues" evidence="9">
    <location>
        <begin position="941"/>
        <end position="950"/>
    </location>
</feature>
<keyword evidence="7 10" id="KW-0472">Membrane</keyword>
<protein>
    <recommendedName>
        <fullName evidence="11">Zinc finger PHD-type domain-containing protein</fullName>
    </recommendedName>
</protein>
<feature type="transmembrane region" description="Helical" evidence="10">
    <location>
        <begin position="80"/>
        <end position="100"/>
    </location>
</feature>
<feature type="transmembrane region" description="Helical" evidence="10">
    <location>
        <begin position="6"/>
        <end position="29"/>
    </location>
</feature>
<keyword evidence="13" id="KW-1185">Reference proteome</keyword>
<accession>A0ABU6Z8H5</accession>
<dbReference type="PANTHER" id="PTHR15948">
    <property type="entry name" value="G-PROTEIN COUPLED RECEPTOR 89-RELATED"/>
    <property type="match status" value="1"/>
</dbReference>
<keyword evidence="4" id="KW-0863">Zinc-finger</keyword>
<organism evidence="12 13">
    <name type="scientific">Stylosanthes scabra</name>
    <dbReference type="NCBI Taxonomy" id="79078"/>
    <lineage>
        <taxon>Eukaryota</taxon>
        <taxon>Viridiplantae</taxon>
        <taxon>Streptophyta</taxon>
        <taxon>Embryophyta</taxon>
        <taxon>Tracheophyta</taxon>
        <taxon>Spermatophyta</taxon>
        <taxon>Magnoliopsida</taxon>
        <taxon>eudicotyledons</taxon>
        <taxon>Gunneridae</taxon>
        <taxon>Pentapetalae</taxon>
        <taxon>rosids</taxon>
        <taxon>fabids</taxon>
        <taxon>Fabales</taxon>
        <taxon>Fabaceae</taxon>
        <taxon>Papilionoideae</taxon>
        <taxon>50 kb inversion clade</taxon>
        <taxon>dalbergioids sensu lato</taxon>
        <taxon>Dalbergieae</taxon>
        <taxon>Pterocarpus clade</taxon>
        <taxon>Stylosanthes</taxon>
    </lineage>
</organism>
<dbReference type="InterPro" id="IPR022535">
    <property type="entry name" value="Golgi_pH-regulator_cons_dom"/>
</dbReference>
<feature type="compositionally biased region" description="Polar residues" evidence="9">
    <location>
        <begin position="1034"/>
        <end position="1047"/>
    </location>
</feature>
<evidence type="ECO:0000256" key="4">
    <source>
        <dbReference type="ARBA" id="ARBA00022771"/>
    </source>
</evidence>
<feature type="compositionally biased region" description="Polar residues" evidence="9">
    <location>
        <begin position="1129"/>
        <end position="1156"/>
    </location>
</feature>
<feature type="coiled-coil region" evidence="8">
    <location>
        <begin position="246"/>
        <end position="273"/>
    </location>
</feature>
<evidence type="ECO:0000256" key="1">
    <source>
        <dbReference type="ARBA" id="ARBA00004141"/>
    </source>
</evidence>
<feature type="compositionally biased region" description="Basic and acidic residues" evidence="9">
    <location>
        <begin position="1102"/>
        <end position="1112"/>
    </location>
</feature>
<keyword evidence="2 10" id="KW-0812">Transmembrane</keyword>
<evidence type="ECO:0000256" key="10">
    <source>
        <dbReference type="SAM" id="Phobius"/>
    </source>
</evidence>
<feature type="region of interest" description="Disordered" evidence="9">
    <location>
        <begin position="1632"/>
        <end position="1659"/>
    </location>
</feature>
<dbReference type="InterPro" id="IPR015672">
    <property type="entry name" value="GPHR/GTG"/>
</dbReference>
<keyword evidence="6 10" id="KW-1133">Transmembrane helix</keyword>
<dbReference type="Proteomes" id="UP001341840">
    <property type="component" value="Unassembled WGS sequence"/>
</dbReference>
<feature type="compositionally biased region" description="Polar residues" evidence="9">
    <location>
        <begin position="566"/>
        <end position="607"/>
    </location>
</feature>
<dbReference type="SMART" id="SM00249">
    <property type="entry name" value="PHD"/>
    <property type="match status" value="1"/>
</dbReference>
<feature type="transmembrane region" description="Helical" evidence="10">
    <location>
        <begin position="390"/>
        <end position="409"/>
    </location>
</feature>
<evidence type="ECO:0000256" key="5">
    <source>
        <dbReference type="ARBA" id="ARBA00022833"/>
    </source>
</evidence>
<feature type="region of interest" description="Disordered" evidence="9">
    <location>
        <begin position="1169"/>
        <end position="1193"/>
    </location>
</feature>
<feature type="region of interest" description="Disordered" evidence="9">
    <location>
        <begin position="554"/>
        <end position="646"/>
    </location>
</feature>
<keyword evidence="8" id="KW-0175">Coiled coil</keyword>
<dbReference type="InterPro" id="IPR056280">
    <property type="entry name" value="AIPP2-like_SPOC"/>
</dbReference>
<comment type="caution">
    <text evidence="12">The sequence shown here is derived from an EMBL/GenBank/DDBJ whole genome shotgun (WGS) entry which is preliminary data.</text>
</comment>
<feature type="compositionally biased region" description="Polar residues" evidence="9">
    <location>
        <begin position="919"/>
        <end position="928"/>
    </location>
</feature>
<feature type="transmembrane region" description="Helical" evidence="10">
    <location>
        <begin position="112"/>
        <end position="130"/>
    </location>
</feature>
<dbReference type="Pfam" id="PF23121">
    <property type="entry name" value="SPOC_AIPP2"/>
    <property type="match status" value="1"/>
</dbReference>
<dbReference type="InterPro" id="IPR025969">
    <property type="entry name" value="ABA_GPCR_dom"/>
</dbReference>
<proteinExistence type="predicted"/>
<feature type="region of interest" description="Disordered" evidence="9">
    <location>
        <begin position="2022"/>
        <end position="2057"/>
    </location>
</feature>
<feature type="domain" description="Zinc finger PHD-type" evidence="11">
    <location>
        <begin position="825"/>
        <end position="872"/>
    </location>
</feature>